<dbReference type="Proteomes" id="UP000030081">
    <property type="component" value="Plasmid p319"/>
</dbReference>
<proteinExistence type="predicted"/>
<geneLocation type="plasmid" evidence="1 2">
    <name>p319</name>
</geneLocation>
<dbReference type="KEGG" id="vcy:IX92_28220"/>
<evidence type="ECO:0000313" key="1">
    <source>
        <dbReference type="EMBL" id="AIW22920.1"/>
    </source>
</evidence>
<dbReference type="KEGG" id="vct:JV59_25190"/>
<keyword evidence="2" id="KW-1185">Reference proteome</keyword>
<gene>
    <name evidence="1" type="ORF">IX92_28220</name>
</gene>
<dbReference type="AlphaFoldDB" id="A0AAN0SKZ1"/>
<protein>
    <recommendedName>
        <fullName evidence="3">DUF2913 domain-containing protein</fullName>
    </recommendedName>
</protein>
<reference evidence="1 2" key="1">
    <citation type="submission" date="2014-10" db="EMBL/GenBank/DDBJ databases">
        <title>The Complete Genome Sequence for the Shellfish Pathogen Vibrio coralliilyticus RE98 Isolated from a Shellfish Hatchery.</title>
        <authorList>
            <person name="Richards G.P."/>
            <person name="Bono J.L."/>
            <person name="Watson M.A."/>
            <person name="Needleman D.S."/>
        </authorList>
    </citation>
    <scope>NUCLEOTIDE SEQUENCE [LARGE SCALE GENOMIC DNA]</scope>
    <source>
        <strain evidence="1 2">RE98</strain>
        <plasmid evidence="1 2">p319</plasmid>
    </source>
</reference>
<name>A0AAN0SKZ1_9VIBR</name>
<sequence length="203" mass="23333">MKIHKDFEYFYSLSSLVTDALLHLLCHVAASPRHVPANKRNEILVRFLKLKLKEKRYANVKKDIKLMIRVGRDKHANLEHKLYDLHDRASRTKVGGVERLYQLLSALQEEKGIASSLFEEGEKTQPGVVYMLEEHIEHGFDHSNDQVAPISLLYQAPDAQELASWIDDQHHFSAEIKEWNADSHQIHIVLHPQASMSPNVEAT</sequence>
<dbReference type="GeneID" id="93945061"/>
<dbReference type="Pfam" id="PF11140">
    <property type="entry name" value="DUF2913"/>
    <property type="match status" value="1"/>
</dbReference>
<evidence type="ECO:0000313" key="2">
    <source>
        <dbReference type="Proteomes" id="UP000030081"/>
    </source>
</evidence>
<keyword evidence="1" id="KW-0614">Plasmid</keyword>
<accession>A0AAN0SKZ1</accession>
<dbReference type="InterPro" id="IPR021316">
    <property type="entry name" value="DUF2913"/>
</dbReference>
<dbReference type="EMBL" id="CP009620">
    <property type="protein sequence ID" value="AIW22920.1"/>
    <property type="molecule type" value="Genomic_DNA"/>
</dbReference>
<evidence type="ECO:0008006" key="3">
    <source>
        <dbReference type="Google" id="ProtNLM"/>
    </source>
</evidence>
<dbReference type="RefSeq" id="WP_040122552.1">
    <property type="nucleotide sequence ID" value="NZ_CM004384.1"/>
</dbReference>
<organism evidence="1 2">
    <name type="scientific">Vibrio coralliilyticus</name>
    <dbReference type="NCBI Taxonomy" id="190893"/>
    <lineage>
        <taxon>Bacteria</taxon>
        <taxon>Pseudomonadati</taxon>
        <taxon>Pseudomonadota</taxon>
        <taxon>Gammaproteobacteria</taxon>
        <taxon>Vibrionales</taxon>
        <taxon>Vibrionaceae</taxon>
        <taxon>Vibrio</taxon>
    </lineage>
</organism>